<name>A0A699HMJ4_TANCI</name>
<proteinExistence type="predicted"/>
<feature type="region of interest" description="Disordered" evidence="1">
    <location>
        <begin position="644"/>
        <end position="694"/>
    </location>
</feature>
<feature type="domain" description="MULE transposase" evidence="2">
    <location>
        <begin position="254"/>
        <end position="346"/>
    </location>
</feature>
<reference evidence="3" key="1">
    <citation type="journal article" date="2019" name="Sci. Rep.">
        <title>Draft genome of Tanacetum cinerariifolium, the natural source of mosquito coil.</title>
        <authorList>
            <person name="Yamashiro T."/>
            <person name="Shiraishi A."/>
            <person name="Satake H."/>
            <person name="Nakayama K."/>
        </authorList>
    </citation>
    <scope>NUCLEOTIDE SEQUENCE</scope>
</reference>
<evidence type="ECO:0000313" key="3">
    <source>
        <dbReference type="EMBL" id="GEY11146.1"/>
    </source>
</evidence>
<dbReference type="AlphaFoldDB" id="A0A699HMJ4"/>
<evidence type="ECO:0000256" key="1">
    <source>
        <dbReference type="SAM" id="MobiDB-lite"/>
    </source>
</evidence>
<dbReference type="EMBL" id="BKCJ010152672">
    <property type="protein sequence ID" value="GEY11146.1"/>
    <property type="molecule type" value="Genomic_DNA"/>
</dbReference>
<feature type="region of interest" description="Disordered" evidence="1">
    <location>
        <begin position="1"/>
        <end position="29"/>
    </location>
</feature>
<protein>
    <recommendedName>
        <fullName evidence="2">MULE transposase domain-containing protein</fullName>
    </recommendedName>
</protein>
<dbReference type="InterPro" id="IPR018289">
    <property type="entry name" value="MULE_transposase_dom"/>
</dbReference>
<gene>
    <name evidence="3" type="ORF">Tci_383120</name>
</gene>
<dbReference type="PANTHER" id="PTHR47718:SF12">
    <property type="entry name" value="PROTEIN FAR1-RELATED SEQUENCE"/>
    <property type="match status" value="1"/>
</dbReference>
<organism evidence="3">
    <name type="scientific">Tanacetum cinerariifolium</name>
    <name type="common">Dalmatian daisy</name>
    <name type="synonym">Chrysanthemum cinerariifolium</name>
    <dbReference type="NCBI Taxonomy" id="118510"/>
    <lineage>
        <taxon>Eukaryota</taxon>
        <taxon>Viridiplantae</taxon>
        <taxon>Streptophyta</taxon>
        <taxon>Embryophyta</taxon>
        <taxon>Tracheophyta</taxon>
        <taxon>Spermatophyta</taxon>
        <taxon>Magnoliopsida</taxon>
        <taxon>eudicotyledons</taxon>
        <taxon>Gunneridae</taxon>
        <taxon>Pentapetalae</taxon>
        <taxon>asterids</taxon>
        <taxon>campanulids</taxon>
        <taxon>Asterales</taxon>
        <taxon>Asteraceae</taxon>
        <taxon>Asteroideae</taxon>
        <taxon>Anthemideae</taxon>
        <taxon>Anthemidinae</taxon>
        <taxon>Tanacetum</taxon>
    </lineage>
</organism>
<comment type="caution">
    <text evidence="3">The sequence shown here is derived from an EMBL/GenBank/DDBJ whole genome shotgun (WGS) entry which is preliminary data.</text>
</comment>
<feature type="compositionally biased region" description="Basic and acidic residues" evidence="1">
    <location>
        <begin position="1"/>
        <end position="13"/>
    </location>
</feature>
<dbReference type="PANTHER" id="PTHR47718">
    <property type="entry name" value="OS01G0519700 PROTEIN"/>
    <property type="match status" value="1"/>
</dbReference>
<accession>A0A699HMJ4</accession>
<evidence type="ECO:0000259" key="2">
    <source>
        <dbReference type="Pfam" id="PF10551"/>
    </source>
</evidence>
<sequence>MAVIDEHLDHDIGESSMSHNSDEFRPTPNGTPYWVPDVLEDEKPKKGFFFDNYNDAFEMYQLYSEKSRFNIRKAGFKCKNGQITHGYIECNRARNPRRTKEVNTLNEDDGEYGEIPESYMVLDFVENHNHPLMNLNNMDLSKARRQLHFDNYIFIHRASLSNLGPTRAHRLKVALVGGYDKVRGTSTDYCNFKRCVTSFIGDIDAQLLVDKMCKRKKHVPEFCFEYPTLTSKELVRLFWADETMKCNYVGFGDVVSFDATFHTNKYGYKLVPFTEIDNHQKCVTFGDALLSNETTKSFCWMLEAFLKTHKKQPPFAVTDQDGGLRNAVVKLFPDSHHLLCMWHITEKLPGKVLGDLTADTNFRKDFHKLVWNVYIGPEVFEQRWDDMITRYNLHENKWLSNMYEIRERWVPGYFKEVPMCGLMKTTSRSESSNSFFLVYSHECNTLVQFMLCFKSTMEKQRYTQRVLDNASNGSAPSIFTEMPIEKHACVVYTPSIFREIYGIDKIPDAYLNHRWTKNVLPAHFLDKRHRYGPCIEETNTVEKKLEAKKQTPNVEPNKEDLHVDLLGVTVPDKVVIKTPRSIFRSKGTMRIKSATEIGKAKTIARTNMKVPFKWRTCSACGGKCHNKATCKGCNACGEAGHHKGVCKRFPNQDNENEIDDEDEGDNEEEVDDEDEVDNEDEVNYEDEDYESEEE</sequence>
<dbReference type="Pfam" id="PF10551">
    <property type="entry name" value="MULE"/>
    <property type="match status" value="1"/>
</dbReference>
<feature type="compositionally biased region" description="Acidic residues" evidence="1">
    <location>
        <begin position="654"/>
        <end position="694"/>
    </location>
</feature>